<dbReference type="PANTHER" id="PTHR48063:SF99">
    <property type="entry name" value="LEUCINE-RICH REPEAT-CONTAINING, PLANT-TYPE, LEUCINE-RICH REPEAT DOMAIN SUPERFAMILY"/>
    <property type="match status" value="1"/>
</dbReference>
<comment type="similarity">
    <text evidence="2">Belongs to the RLP family.</text>
</comment>
<keyword evidence="9" id="KW-0472">Membrane</keyword>
<evidence type="ECO:0000259" key="11">
    <source>
        <dbReference type="Pfam" id="PF08263"/>
    </source>
</evidence>
<dbReference type="InterPro" id="IPR046956">
    <property type="entry name" value="RLP23-like"/>
</dbReference>
<dbReference type="Pfam" id="PF00560">
    <property type="entry name" value="LRR_1"/>
    <property type="match status" value="2"/>
</dbReference>
<evidence type="ECO:0000256" key="3">
    <source>
        <dbReference type="ARBA" id="ARBA00022475"/>
    </source>
</evidence>
<evidence type="ECO:0000256" key="4">
    <source>
        <dbReference type="ARBA" id="ARBA00022614"/>
    </source>
</evidence>
<keyword evidence="10" id="KW-0325">Glycoprotein</keyword>
<dbReference type="OrthoDB" id="1600340at2759"/>
<dbReference type="InterPro" id="IPR032675">
    <property type="entry name" value="LRR_dom_sf"/>
</dbReference>
<evidence type="ECO:0000256" key="6">
    <source>
        <dbReference type="ARBA" id="ARBA00022729"/>
    </source>
</evidence>
<accession>A0A2U1KFB0</accession>
<dbReference type="SMART" id="SM00369">
    <property type="entry name" value="LRR_TYP"/>
    <property type="match status" value="4"/>
</dbReference>
<dbReference type="STRING" id="35608.A0A2U1KFB0"/>
<keyword evidence="8" id="KW-1133">Transmembrane helix</keyword>
<evidence type="ECO:0000313" key="13">
    <source>
        <dbReference type="Proteomes" id="UP000245207"/>
    </source>
</evidence>
<keyword evidence="4" id="KW-0433">Leucine-rich repeat</keyword>
<evidence type="ECO:0000313" key="12">
    <source>
        <dbReference type="EMBL" id="PWA35460.1"/>
    </source>
</evidence>
<keyword evidence="13" id="KW-1185">Reference proteome</keyword>
<feature type="domain" description="Leucine-rich repeat-containing N-terminal plant-type" evidence="11">
    <location>
        <begin position="39"/>
        <end position="78"/>
    </location>
</feature>
<keyword evidence="6" id="KW-0732">Signal</keyword>
<comment type="caution">
    <text evidence="12">The sequence shown here is derived from an EMBL/GenBank/DDBJ whole genome shotgun (WGS) entry which is preliminary data.</text>
</comment>
<evidence type="ECO:0000256" key="2">
    <source>
        <dbReference type="ARBA" id="ARBA00009592"/>
    </source>
</evidence>
<keyword evidence="12" id="KW-0675">Receptor</keyword>
<comment type="subcellular location">
    <subcellularLocation>
        <location evidence="1">Cell membrane</location>
        <topology evidence="1">Single-pass type I membrane protein</topology>
    </subcellularLocation>
</comment>
<protein>
    <submittedName>
        <fullName evidence="12">Receptor like protein 50</fullName>
    </submittedName>
</protein>
<keyword evidence="3" id="KW-1003">Cell membrane</keyword>
<dbReference type="PANTHER" id="PTHR48063">
    <property type="entry name" value="LRR RECEPTOR-LIKE KINASE"/>
    <property type="match status" value="1"/>
</dbReference>
<dbReference type="SUPFAM" id="SSF52058">
    <property type="entry name" value="L domain-like"/>
    <property type="match status" value="1"/>
</dbReference>
<dbReference type="GO" id="GO:0006952">
    <property type="term" value="P:defense response"/>
    <property type="evidence" value="ECO:0007669"/>
    <property type="project" value="UniProtKB-ARBA"/>
</dbReference>
<keyword evidence="7" id="KW-0677">Repeat</keyword>
<evidence type="ECO:0000256" key="8">
    <source>
        <dbReference type="ARBA" id="ARBA00022989"/>
    </source>
</evidence>
<evidence type="ECO:0000256" key="9">
    <source>
        <dbReference type="ARBA" id="ARBA00023136"/>
    </source>
</evidence>
<name>A0A2U1KFB0_ARTAN</name>
<dbReference type="Gene3D" id="3.80.10.10">
    <property type="entry name" value="Ribonuclease Inhibitor"/>
    <property type="match status" value="2"/>
</dbReference>
<dbReference type="AlphaFoldDB" id="A0A2U1KFB0"/>
<dbReference type="InterPro" id="IPR001611">
    <property type="entry name" value="Leu-rich_rpt"/>
</dbReference>
<evidence type="ECO:0000256" key="5">
    <source>
        <dbReference type="ARBA" id="ARBA00022692"/>
    </source>
</evidence>
<keyword evidence="5" id="KW-0812">Transmembrane</keyword>
<dbReference type="Pfam" id="PF08263">
    <property type="entry name" value="LRRNT_2"/>
    <property type="match status" value="1"/>
</dbReference>
<organism evidence="12 13">
    <name type="scientific">Artemisia annua</name>
    <name type="common">Sweet wormwood</name>
    <dbReference type="NCBI Taxonomy" id="35608"/>
    <lineage>
        <taxon>Eukaryota</taxon>
        <taxon>Viridiplantae</taxon>
        <taxon>Streptophyta</taxon>
        <taxon>Embryophyta</taxon>
        <taxon>Tracheophyta</taxon>
        <taxon>Spermatophyta</taxon>
        <taxon>Magnoliopsida</taxon>
        <taxon>eudicotyledons</taxon>
        <taxon>Gunneridae</taxon>
        <taxon>Pentapetalae</taxon>
        <taxon>asterids</taxon>
        <taxon>campanulids</taxon>
        <taxon>Asterales</taxon>
        <taxon>Asteraceae</taxon>
        <taxon>Asteroideae</taxon>
        <taxon>Anthemideae</taxon>
        <taxon>Artemisiinae</taxon>
        <taxon>Artemisia</taxon>
    </lineage>
</organism>
<dbReference type="EMBL" id="PKPP01019975">
    <property type="protein sequence ID" value="PWA35460.1"/>
    <property type="molecule type" value="Genomic_DNA"/>
</dbReference>
<dbReference type="GO" id="GO:0051707">
    <property type="term" value="P:response to other organism"/>
    <property type="evidence" value="ECO:0007669"/>
    <property type="project" value="UniProtKB-ARBA"/>
</dbReference>
<reference evidence="12 13" key="1">
    <citation type="journal article" date="2018" name="Mol. Plant">
        <title>The genome of Artemisia annua provides insight into the evolution of Asteraceae family and artemisinin biosynthesis.</title>
        <authorList>
            <person name="Shen Q."/>
            <person name="Zhang L."/>
            <person name="Liao Z."/>
            <person name="Wang S."/>
            <person name="Yan T."/>
            <person name="Shi P."/>
            <person name="Liu M."/>
            <person name="Fu X."/>
            <person name="Pan Q."/>
            <person name="Wang Y."/>
            <person name="Lv Z."/>
            <person name="Lu X."/>
            <person name="Zhang F."/>
            <person name="Jiang W."/>
            <person name="Ma Y."/>
            <person name="Chen M."/>
            <person name="Hao X."/>
            <person name="Li L."/>
            <person name="Tang Y."/>
            <person name="Lv G."/>
            <person name="Zhou Y."/>
            <person name="Sun X."/>
            <person name="Brodelius P.E."/>
            <person name="Rose J.K.C."/>
            <person name="Tang K."/>
        </authorList>
    </citation>
    <scope>NUCLEOTIDE SEQUENCE [LARGE SCALE GENOMIC DNA]</scope>
    <source>
        <strain evidence="13">cv. Huhao1</strain>
        <tissue evidence="12">Leaf</tissue>
    </source>
</reference>
<proteinExistence type="inferred from homology"/>
<sequence>MKSEFQFSYISSFYYRLILLALFHSWLSNTNTNAMLCRDDERQALLQFKHGLIDEANRLASWVGKESDCCRWAGIGCDNSTGHVHRIHLPGSSYFYANSVKEYKEALKKQLRGDLSPSILNLLQLRHLDLSCNDFGGIQVPSFMGSFQNLRYLNLSQSGFGGTIPPQLGNLTELRILCLGSFYTDTDEPESTSVMNLQWLSRLHMLHHLDMSSVDLSKAIDWFQVINSLPSLVELHLSNSQLQHIHPHVASLNLTSLSLLDLSRNNFSNSFVPPWIFSQTGLVSLDLTFCGFPGPVSTSYNSFHNLTSLKFLHVSGNAFMSSSLVLEVLSRVAKRPTTSRNQSIRIKQPIDPEDRPSLKPSAWKMIGDVKYSVSFWVTSFVNDEECFNVSKMIHLT</sequence>
<dbReference type="GO" id="GO:0005886">
    <property type="term" value="C:plasma membrane"/>
    <property type="evidence" value="ECO:0007669"/>
    <property type="project" value="UniProtKB-SubCell"/>
</dbReference>
<evidence type="ECO:0000256" key="10">
    <source>
        <dbReference type="ARBA" id="ARBA00023180"/>
    </source>
</evidence>
<dbReference type="InterPro" id="IPR003591">
    <property type="entry name" value="Leu-rich_rpt_typical-subtyp"/>
</dbReference>
<gene>
    <name evidence="12" type="ORF">CTI12_AA609280</name>
</gene>
<evidence type="ECO:0000256" key="1">
    <source>
        <dbReference type="ARBA" id="ARBA00004251"/>
    </source>
</evidence>
<dbReference type="Proteomes" id="UP000245207">
    <property type="component" value="Unassembled WGS sequence"/>
</dbReference>
<dbReference type="InterPro" id="IPR013210">
    <property type="entry name" value="LRR_N_plant-typ"/>
</dbReference>
<evidence type="ECO:0000256" key="7">
    <source>
        <dbReference type="ARBA" id="ARBA00022737"/>
    </source>
</evidence>